<dbReference type="SUPFAM" id="SSF46689">
    <property type="entry name" value="Homeodomain-like"/>
    <property type="match status" value="1"/>
</dbReference>
<feature type="domain" description="HTH tetR-type" evidence="5">
    <location>
        <begin position="12"/>
        <end position="71"/>
    </location>
</feature>
<comment type="caution">
    <text evidence="6">The sequence shown here is derived from an EMBL/GenBank/DDBJ whole genome shotgun (WGS) entry which is preliminary data.</text>
</comment>
<keyword evidence="2 4" id="KW-0238">DNA-binding</keyword>
<reference evidence="6 7" key="1">
    <citation type="submission" date="2020-08" db="EMBL/GenBank/DDBJ databases">
        <title>Genomic Encyclopedia of Archaeal and Bacterial Type Strains, Phase II (KMG-II): from individual species to whole genera.</title>
        <authorList>
            <person name="Goeker M."/>
        </authorList>
    </citation>
    <scope>NUCLEOTIDE SEQUENCE [LARGE SCALE GENOMIC DNA]</scope>
    <source>
        <strain evidence="6 7">DSM 43850</strain>
    </source>
</reference>
<dbReference type="InterPro" id="IPR036271">
    <property type="entry name" value="Tet_transcr_reg_TetR-rel_C_sf"/>
</dbReference>
<dbReference type="SUPFAM" id="SSF48498">
    <property type="entry name" value="Tetracyclin repressor-like, C-terminal domain"/>
    <property type="match status" value="1"/>
</dbReference>
<evidence type="ECO:0000256" key="3">
    <source>
        <dbReference type="ARBA" id="ARBA00023163"/>
    </source>
</evidence>
<evidence type="ECO:0000256" key="4">
    <source>
        <dbReference type="PROSITE-ProRule" id="PRU00335"/>
    </source>
</evidence>
<evidence type="ECO:0000313" key="6">
    <source>
        <dbReference type="EMBL" id="MBA8924827.1"/>
    </source>
</evidence>
<dbReference type="InterPro" id="IPR001647">
    <property type="entry name" value="HTH_TetR"/>
</dbReference>
<keyword evidence="7" id="KW-1185">Reference proteome</keyword>
<proteinExistence type="predicted"/>
<evidence type="ECO:0000259" key="5">
    <source>
        <dbReference type="PROSITE" id="PS50977"/>
    </source>
</evidence>
<keyword evidence="1" id="KW-0805">Transcription regulation</keyword>
<gene>
    <name evidence="6" type="ORF">BC739_002026</name>
</gene>
<dbReference type="PANTHER" id="PTHR30055">
    <property type="entry name" value="HTH-TYPE TRANSCRIPTIONAL REGULATOR RUTR"/>
    <property type="match status" value="1"/>
</dbReference>
<accession>A0ABR6BD72</accession>
<protein>
    <submittedName>
        <fullName evidence="6">AcrR family transcriptional regulator</fullName>
    </submittedName>
</protein>
<dbReference type="InterPro" id="IPR050109">
    <property type="entry name" value="HTH-type_TetR-like_transc_reg"/>
</dbReference>
<organism evidence="6 7">
    <name type="scientific">Kutzneria viridogrisea</name>
    <dbReference type="NCBI Taxonomy" id="47990"/>
    <lineage>
        <taxon>Bacteria</taxon>
        <taxon>Bacillati</taxon>
        <taxon>Actinomycetota</taxon>
        <taxon>Actinomycetes</taxon>
        <taxon>Pseudonocardiales</taxon>
        <taxon>Pseudonocardiaceae</taxon>
        <taxon>Kutzneria</taxon>
    </lineage>
</organism>
<dbReference type="PANTHER" id="PTHR30055:SF234">
    <property type="entry name" value="HTH-TYPE TRANSCRIPTIONAL REGULATOR BETI"/>
    <property type="match status" value="1"/>
</dbReference>
<evidence type="ECO:0000313" key="7">
    <source>
        <dbReference type="Proteomes" id="UP000517916"/>
    </source>
</evidence>
<evidence type="ECO:0000256" key="1">
    <source>
        <dbReference type="ARBA" id="ARBA00023015"/>
    </source>
</evidence>
<dbReference type="Proteomes" id="UP000517916">
    <property type="component" value="Unassembled WGS sequence"/>
</dbReference>
<feature type="DNA-binding region" description="H-T-H motif" evidence="4">
    <location>
        <begin position="34"/>
        <end position="53"/>
    </location>
</feature>
<dbReference type="RefSeq" id="WP_182837087.1">
    <property type="nucleotide sequence ID" value="NZ_BAAABQ010000010.1"/>
</dbReference>
<dbReference type="Pfam" id="PF00440">
    <property type="entry name" value="TetR_N"/>
    <property type="match status" value="1"/>
</dbReference>
<keyword evidence="3" id="KW-0804">Transcription</keyword>
<dbReference type="InterPro" id="IPR009057">
    <property type="entry name" value="Homeodomain-like_sf"/>
</dbReference>
<evidence type="ECO:0000256" key="2">
    <source>
        <dbReference type="ARBA" id="ARBA00023125"/>
    </source>
</evidence>
<dbReference type="Gene3D" id="1.10.357.10">
    <property type="entry name" value="Tetracycline Repressor, domain 2"/>
    <property type="match status" value="1"/>
</dbReference>
<dbReference type="EMBL" id="JACJID010000002">
    <property type="protein sequence ID" value="MBA8924827.1"/>
    <property type="molecule type" value="Genomic_DNA"/>
</dbReference>
<name>A0ABR6BD72_9PSEU</name>
<dbReference type="PROSITE" id="PS50977">
    <property type="entry name" value="HTH_TETR_2"/>
    <property type="match status" value="1"/>
</dbReference>
<dbReference type="PRINTS" id="PR00455">
    <property type="entry name" value="HTHTETR"/>
</dbReference>
<sequence>MCASRQLRADAVRNRQRILTAAREQVSRHGPEVAIEAIAAAAGVAVGTLYRHFPTKTDLVRAVIQERAEAIVADIEATAARVTSGARAITELRTLATRLLDTIGEDLAVKAAAAAMDAALASSEQGELARRAEAAGLVLFTAARADGDLHPSTTAADLTLLMITAPADQPPAVRARWLEVFLAGLRAGPGT</sequence>